<dbReference type="Pfam" id="PF03906">
    <property type="entry name" value="Phage_T7_tail"/>
    <property type="match status" value="1"/>
</dbReference>
<evidence type="ECO:0000259" key="2">
    <source>
        <dbReference type="Pfam" id="PF09327"/>
    </source>
</evidence>
<evidence type="ECO:0000313" key="3">
    <source>
        <dbReference type="EMBL" id="OWR33636.1"/>
    </source>
</evidence>
<dbReference type="RefSeq" id="WP_088476081.1">
    <property type="nucleotide sequence ID" value="NZ_NIXP01000075.1"/>
</dbReference>
<gene>
    <name evidence="3" type="ORF">CEE55_10845</name>
</gene>
<evidence type="ECO:0000313" key="4">
    <source>
        <dbReference type="Proteomes" id="UP000197904"/>
    </source>
</evidence>
<sequence>MIELSRGLSFVLYTYEGGPTRFTVPFPYIAREHIRAFVGEPDAARAVSVSWVDASTIEIPSQDGVLDAPYTVTIRRFTPIDALLVNYKEGANLPARDLSKSFRQLLYAHQELAEFGGGSGLPGGGPGNPGGNPDLNAIIEQLLRSPALQDLLTRIDLIDVNAEAILEEIMRSHEFFDVQRDYGDKISTATHEIGLLTEGNKVIAQQIIDLFARVDYGEQSNQARFLEVNRAIADEHSARVEAITELQGQVVENGKTISAALNQRIDEVESTTEAARAATEQRLGAEIEDSAAQVRTAVMAEVDATKARVSDVETAVVRHGENIAGLAETTEALTDAEGANTAFRQQMAASYGANVPQGIANEIDGQVSAVSAAFEQRIDTEASAREALASQVSTLETSTAPTIFSDAQPSPPAGGFKVPTFWVKTGQTGAYLTQIWDGTGWRKADLDVTSPTGALVQQLNTTKITAEQAQAIAATQVQAFKDGDFAAIRQEFNVVAGQHSGMYGQWQANYSVKINAGTINGVPVVAGIALSANPQTGSDFIVTADRFAFVHPQYTSGGSLASIKYPFVIGTVGGQSTVGIQGALVVDGTITADKIRVNSLAALTANAGTINGGTFKTHTLDGNGNIVNAAEFRVEISNLGDWPLWVGSGAKNANNAVFYVDRNGGAFFRGRVNAPNIVGQFQSATGVWWTGATSLCYQAGNNFIPLGDWVAIHEFWLGAPVLAGEGHTPSVSVTVTANTRVYGLHVILEELRDSVWVVIASHEPPMYRALIQQMGGDGNTFTASNFYTYEQSVTLSASGAWTGGARAFRVRCRASSPPPQVHGYDAPAYPNYLITSIGGFAFGIR</sequence>
<proteinExistence type="predicted"/>
<feature type="domain" description="Tip attachment protein J central straight fiber" evidence="2">
    <location>
        <begin position="502"/>
        <end position="624"/>
    </location>
</feature>
<dbReference type="Proteomes" id="UP000197904">
    <property type="component" value="Unassembled WGS sequence"/>
</dbReference>
<comment type="caution">
    <text evidence="3">The sequence shown here is derived from an EMBL/GenBank/DDBJ whole genome shotgun (WGS) entry which is preliminary data.</text>
</comment>
<reference evidence="3 4" key="1">
    <citation type="submission" date="2017-06" db="EMBL/GenBank/DDBJ databases">
        <authorList>
            <person name="Kim H.J."/>
            <person name="Triplett B.A."/>
        </authorList>
    </citation>
    <scope>NUCLEOTIDE SEQUENCE [LARGE SCALE GENOMIC DNA]</scope>
    <source>
        <strain evidence="3 4">S18795</strain>
    </source>
</reference>
<protein>
    <submittedName>
        <fullName evidence="3">Uncharacterized protein</fullName>
    </submittedName>
</protein>
<dbReference type="InterPro" id="IPR005604">
    <property type="entry name" value="Phage_T7_tail_fibre-like_N"/>
</dbReference>
<dbReference type="EMBL" id="NIXP01000075">
    <property type="protein sequence ID" value="OWR33636.1"/>
    <property type="molecule type" value="Genomic_DNA"/>
</dbReference>
<dbReference type="InterPro" id="IPR015406">
    <property type="entry name" value="GpJ_CSF"/>
</dbReference>
<accession>A0A246KYZ1</accession>
<dbReference type="AlphaFoldDB" id="A0A246KYZ1"/>
<evidence type="ECO:0000259" key="1">
    <source>
        <dbReference type="Pfam" id="PF03906"/>
    </source>
</evidence>
<feature type="domain" description="Bacteriophage T7 tail fibre protein-like N-terminal" evidence="1">
    <location>
        <begin position="9"/>
        <end position="113"/>
    </location>
</feature>
<dbReference type="Pfam" id="PF09327">
    <property type="entry name" value="Phage_Tail_Tip"/>
    <property type="match status" value="1"/>
</dbReference>
<name>A0A246KYZ1_9GAMM</name>
<organism evidence="3 4">
    <name type="scientific">Stenotrophomonas pavanii</name>
    <dbReference type="NCBI Taxonomy" id="487698"/>
    <lineage>
        <taxon>Bacteria</taxon>
        <taxon>Pseudomonadati</taxon>
        <taxon>Pseudomonadota</taxon>
        <taxon>Gammaproteobacteria</taxon>
        <taxon>Lysobacterales</taxon>
        <taxon>Lysobacteraceae</taxon>
        <taxon>Stenotrophomonas</taxon>
    </lineage>
</organism>